<accession>A0A3E3DUR1</accession>
<organism evidence="2 3">
    <name type="scientific">Anaerofustis stercorihominis</name>
    <dbReference type="NCBI Taxonomy" id="214853"/>
    <lineage>
        <taxon>Bacteria</taxon>
        <taxon>Bacillati</taxon>
        <taxon>Bacillota</taxon>
        <taxon>Clostridia</taxon>
        <taxon>Eubacteriales</taxon>
        <taxon>Eubacteriaceae</taxon>
        <taxon>Anaerofustis</taxon>
    </lineage>
</organism>
<dbReference type="Pfam" id="PF01520">
    <property type="entry name" value="Amidase_3"/>
    <property type="match status" value="1"/>
</dbReference>
<feature type="domain" description="MurNAc-LAA" evidence="1">
    <location>
        <begin position="68"/>
        <end position="182"/>
    </location>
</feature>
<dbReference type="GO" id="GO:0008745">
    <property type="term" value="F:N-acetylmuramoyl-L-alanine amidase activity"/>
    <property type="evidence" value="ECO:0007669"/>
    <property type="project" value="InterPro"/>
</dbReference>
<evidence type="ECO:0000259" key="1">
    <source>
        <dbReference type="SMART" id="SM00646"/>
    </source>
</evidence>
<proteinExistence type="predicted"/>
<evidence type="ECO:0000313" key="3">
    <source>
        <dbReference type="Proteomes" id="UP000261212"/>
    </source>
</evidence>
<comment type="caution">
    <text evidence="2">The sequence shown here is derived from an EMBL/GenBank/DDBJ whole genome shotgun (WGS) entry which is preliminary data.</text>
</comment>
<dbReference type="EMBL" id="QUSM01000008">
    <property type="protein sequence ID" value="RGD72992.1"/>
    <property type="molecule type" value="Genomic_DNA"/>
</dbReference>
<protein>
    <submittedName>
        <fullName evidence="2">N-acetylmuramoyl-L-alanine amidase</fullName>
    </submittedName>
</protein>
<dbReference type="CDD" id="cd02696">
    <property type="entry name" value="MurNAc-LAA"/>
    <property type="match status" value="1"/>
</dbReference>
<evidence type="ECO:0000313" key="2">
    <source>
        <dbReference type="EMBL" id="RGD72992.1"/>
    </source>
</evidence>
<name>A0A3E3DUR1_9FIRM</name>
<dbReference type="SMART" id="SM00646">
    <property type="entry name" value="Ami_3"/>
    <property type="match status" value="1"/>
</dbReference>
<dbReference type="Proteomes" id="UP000261212">
    <property type="component" value="Unassembled WGS sequence"/>
</dbReference>
<dbReference type="GO" id="GO:0009253">
    <property type="term" value="P:peptidoglycan catabolic process"/>
    <property type="evidence" value="ECO:0007669"/>
    <property type="project" value="InterPro"/>
</dbReference>
<reference evidence="2 3" key="1">
    <citation type="submission" date="2018-08" db="EMBL/GenBank/DDBJ databases">
        <title>A genome reference for cultivated species of the human gut microbiota.</title>
        <authorList>
            <person name="Zou Y."/>
            <person name="Xue W."/>
            <person name="Luo G."/>
        </authorList>
    </citation>
    <scope>NUCLEOTIDE SEQUENCE [LARGE SCALE GENOMIC DNA]</scope>
    <source>
        <strain evidence="2 3">AM25-6</strain>
    </source>
</reference>
<gene>
    <name evidence="2" type="ORF">DW687_11030</name>
</gene>
<dbReference type="AlphaFoldDB" id="A0A3E3DUR1"/>
<dbReference type="SUPFAM" id="SSF53187">
    <property type="entry name" value="Zn-dependent exopeptidases"/>
    <property type="match status" value="1"/>
</dbReference>
<dbReference type="Gene3D" id="3.40.630.40">
    <property type="entry name" value="Zn-dependent exopeptidases"/>
    <property type="match status" value="1"/>
</dbReference>
<dbReference type="InterPro" id="IPR002508">
    <property type="entry name" value="MurNAc-LAA_cat"/>
</dbReference>
<sequence length="210" mass="23457">MNIINLGGNFMVDVYISPSVQHFNLGQQGYGSEEARMNEVADVVEYELNRHGLVTARNNPSMTLAQVVEDSNNINPRVHVALHSNAANGEARGAEIYTHRFGGEGEALARDIYPYLEALTPTEDLGVKEGRLSFGGKGMYELKNTMAPAVLAEIAFHDNADDSDFVINNVYEYGREISKGILDYFGIPYNEDSEENISYLRNRYNGNYFE</sequence>